<dbReference type="AlphaFoldDB" id="A0A1G8B0J5"/>
<dbReference type="InterPro" id="IPR007024">
    <property type="entry name" value="BLUF_domain"/>
</dbReference>
<accession>A0A1G8B0J5</accession>
<dbReference type="GO" id="GO:0071949">
    <property type="term" value="F:FAD binding"/>
    <property type="evidence" value="ECO:0007669"/>
    <property type="project" value="InterPro"/>
</dbReference>
<dbReference type="OrthoDB" id="1122028at2"/>
<evidence type="ECO:0000259" key="1">
    <source>
        <dbReference type="PROSITE" id="PS50925"/>
    </source>
</evidence>
<dbReference type="InterPro" id="IPR036046">
    <property type="entry name" value="Acylphosphatase-like_dom_sf"/>
</dbReference>
<proteinExistence type="predicted"/>
<dbReference type="PROSITE" id="PS50925">
    <property type="entry name" value="BLUF"/>
    <property type="match status" value="1"/>
</dbReference>
<dbReference type="GO" id="GO:0009882">
    <property type="term" value="F:blue light photoreceptor activity"/>
    <property type="evidence" value="ECO:0007669"/>
    <property type="project" value="InterPro"/>
</dbReference>
<protein>
    <submittedName>
        <fullName evidence="2">Sensors of blue-light using FAD</fullName>
    </submittedName>
</protein>
<organism evidence="2 3">
    <name type="scientific">Pedobacter terrae</name>
    <dbReference type="NCBI Taxonomy" id="405671"/>
    <lineage>
        <taxon>Bacteria</taxon>
        <taxon>Pseudomonadati</taxon>
        <taxon>Bacteroidota</taxon>
        <taxon>Sphingobacteriia</taxon>
        <taxon>Sphingobacteriales</taxon>
        <taxon>Sphingobacteriaceae</taxon>
        <taxon>Pedobacter</taxon>
    </lineage>
</organism>
<dbReference type="RefSeq" id="WP_090503146.1">
    <property type="nucleotide sequence ID" value="NZ_FNCH01000020.1"/>
</dbReference>
<evidence type="ECO:0000313" key="2">
    <source>
        <dbReference type="EMBL" id="SDH26553.1"/>
    </source>
</evidence>
<dbReference type="SMART" id="SM01034">
    <property type="entry name" value="BLUF"/>
    <property type="match status" value="1"/>
</dbReference>
<name>A0A1G8B0J5_9SPHI</name>
<feature type="domain" description="BLUF" evidence="1">
    <location>
        <begin position="5"/>
        <end position="104"/>
    </location>
</feature>
<dbReference type="EMBL" id="FNCH01000020">
    <property type="protein sequence ID" value="SDH26553.1"/>
    <property type="molecule type" value="Genomic_DNA"/>
</dbReference>
<gene>
    <name evidence="2" type="ORF">SAMN05421827_12075</name>
</gene>
<dbReference type="Pfam" id="PF04940">
    <property type="entry name" value="BLUF"/>
    <property type="match status" value="1"/>
</dbReference>
<evidence type="ECO:0000313" key="3">
    <source>
        <dbReference type="Proteomes" id="UP000199643"/>
    </source>
</evidence>
<dbReference type="Proteomes" id="UP000199643">
    <property type="component" value="Unassembled WGS sequence"/>
</dbReference>
<keyword evidence="3" id="KW-1185">Reference proteome</keyword>
<dbReference type="Gene3D" id="3.30.70.100">
    <property type="match status" value="1"/>
</dbReference>
<reference evidence="3" key="1">
    <citation type="submission" date="2016-10" db="EMBL/GenBank/DDBJ databases">
        <authorList>
            <person name="Varghese N."/>
            <person name="Submissions S."/>
        </authorList>
    </citation>
    <scope>NUCLEOTIDE SEQUENCE [LARGE SCALE GENOMIC DNA]</scope>
    <source>
        <strain evidence="3">DSM 17933</strain>
    </source>
</reference>
<dbReference type="SUPFAM" id="SSF54975">
    <property type="entry name" value="Acylphosphatase/BLUF domain-like"/>
    <property type="match status" value="1"/>
</dbReference>
<sequence>MPTGIFYLIYTSIASGLMSDQDLLFLLDQSRQNNTLLGLTGMLLYMEGRFITKTEGRFIQFLEGEEEQVLAMYSSICSDKRNKSILLLGAGFWLERSFPSWSMGFSPLNTDQYKNVANFFHLDDDTSLTRHLSDANEMANFLHSFYLINADAKGNEL</sequence>
<dbReference type="STRING" id="405671.SAMN05421827_12075"/>